<reference evidence="9" key="1">
    <citation type="submission" date="2021-10" db="EMBL/GenBank/DDBJ databases">
        <authorList>
            <person name="Piombo E."/>
        </authorList>
    </citation>
    <scope>NUCLEOTIDE SEQUENCE</scope>
</reference>
<dbReference type="EMBL" id="CABFOC020000003">
    <property type="protein sequence ID" value="CAH0043537.1"/>
    <property type="molecule type" value="Genomic_DNA"/>
</dbReference>
<dbReference type="GO" id="GO:0016020">
    <property type="term" value="C:membrane"/>
    <property type="evidence" value="ECO:0007669"/>
    <property type="project" value="UniProtKB-SubCell"/>
</dbReference>
<evidence type="ECO:0000313" key="10">
    <source>
        <dbReference type="Proteomes" id="UP000775872"/>
    </source>
</evidence>
<comment type="subcellular location">
    <subcellularLocation>
        <location evidence="1">Membrane</location>
        <topology evidence="1">Multi-pass membrane protein</topology>
    </subcellularLocation>
</comment>
<keyword evidence="4 7" id="KW-0472">Membrane</keyword>
<evidence type="ECO:0000256" key="2">
    <source>
        <dbReference type="ARBA" id="ARBA00022692"/>
    </source>
</evidence>
<dbReference type="InterPro" id="IPR052337">
    <property type="entry name" value="SAT4-like"/>
</dbReference>
<organism evidence="9 10">
    <name type="scientific">Clonostachys solani</name>
    <dbReference type="NCBI Taxonomy" id="160281"/>
    <lineage>
        <taxon>Eukaryota</taxon>
        <taxon>Fungi</taxon>
        <taxon>Dikarya</taxon>
        <taxon>Ascomycota</taxon>
        <taxon>Pezizomycotina</taxon>
        <taxon>Sordariomycetes</taxon>
        <taxon>Hypocreomycetidae</taxon>
        <taxon>Hypocreales</taxon>
        <taxon>Bionectriaceae</taxon>
        <taxon>Clonostachys</taxon>
    </lineage>
</organism>
<name>A0A9N9W391_9HYPO</name>
<comment type="similarity">
    <text evidence="5">Belongs to the SAT4 family.</text>
</comment>
<feature type="transmembrane region" description="Helical" evidence="7">
    <location>
        <begin position="140"/>
        <end position="158"/>
    </location>
</feature>
<keyword evidence="2 7" id="KW-0812">Transmembrane</keyword>
<feature type="transmembrane region" description="Helical" evidence="7">
    <location>
        <begin position="28"/>
        <end position="46"/>
    </location>
</feature>
<dbReference type="InterPro" id="IPR049326">
    <property type="entry name" value="Rhodopsin_dom_fungi"/>
</dbReference>
<evidence type="ECO:0000256" key="1">
    <source>
        <dbReference type="ARBA" id="ARBA00004141"/>
    </source>
</evidence>
<protein>
    <recommendedName>
        <fullName evidence="8">Rhodopsin domain-containing protein</fullName>
    </recommendedName>
</protein>
<evidence type="ECO:0000256" key="4">
    <source>
        <dbReference type="ARBA" id="ARBA00023136"/>
    </source>
</evidence>
<dbReference type="Pfam" id="PF20684">
    <property type="entry name" value="Fung_rhodopsin"/>
    <property type="match status" value="1"/>
</dbReference>
<proteinExistence type="inferred from homology"/>
<comment type="caution">
    <text evidence="9">The sequence shown here is derived from an EMBL/GenBank/DDBJ whole genome shotgun (WGS) entry which is preliminary data.</text>
</comment>
<accession>A0A9N9W391</accession>
<feature type="domain" description="Rhodopsin" evidence="8">
    <location>
        <begin position="50"/>
        <end position="287"/>
    </location>
</feature>
<feature type="transmembrane region" description="Helical" evidence="7">
    <location>
        <begin position="262"/>
        <end position="282"/>
    </location>
</feature>
<feature type="region of interest" description="Disordered" evidence="6">
    <location>
        <begin position="304"/>
        <end position="343"/>
    </location>
</feature>
<feature type="transmembrane region" description="Helical" evidence="7">
    <location>
        <begin position="225"/>
        <end position="250"/>
    </location>
</feature>
<evidence type="ECO:0000256" key="6">
    <source>
        <dbReference type="SAM" id="MobiDB-lite"/>
    </source>
</evidence>
<dbReference type="AlphaFoldDB" id="A0A9N9W391"/>
<dbReference type="Proteomes" id="UP000775872">
    <property type="component" value="Unassembled WGS sequence"/>
</dbReference>
<keyword evidence="3 7" id="KW-1133">Transmembrane helix</keyword>
<evidence type="ECO:0000259" key="8">
    <source>
        <dbReference type="Pfam" id="PF20684"/>
    </source>
</evidence>
<dbReference type="PANTHER" id="PTHR33048:SF124">
    <property type="entry name" value="INTEGRAL MEMBRANE PROTEIN"/>
    <property type="match status" value="1"/>
</dbReference>
<gene>
    <name evidence="9" type="ORF">CSOL1703_00009434</name>
</gene>
<evidence type="ECO:0000256" key="7">
    <source>
        <dbReference type="SAM" id="Phobius"/>
    </source>
</evidence>
<feature type="transmembrane region" description="Helical" evidence="7">
    <location>
        <begin position="187"/>
        <end position="213"/>
    </location>
</feature>
<feature type="transmembrane region" description="Helical" evidence="7">
    <location>
        <begin position="116"/>
        <end position="133"/>
    </location>
</feature>
<keyword evidence="10" id="KW-1185">Reference proteome</keyword>
<sequence>MALVNGVMVALEPPHDYHVDLDNPQRRGVPGIYIVTAIFAFLNVLFMAQRVYTKLVIVKKCNSDDYFLFMAFVLSLVTMGLTLPTYVKKQAGLHGWELPIEGLGEYVKIAYIQGPIYAACGCFAKLSLLTFYLRLSPQQWFIISTWATIAFQIVYTIVLEGTLIFGCRPIARGWDITIAEGQCLSTAAIYIATAVLNIISDVIILVLPIKMVVGLQMKTARKIGLLAVFTIGSATVITGIVRAALLPAMLNSLDVTWEVANVSTWFMVEANLLVICGSMTTLRKCFKHIAPRLIGESGYASRKTGHSELEQPGSLMTFGAGGGDKRKRPTANGYNEFDHEGSGSEEFIMAALPRKGPSDDQERRIERPH</sequence>
<evidence type="ECO:0000256" key="3">
    <source>
        <dbReference type="ARBA" id="ARBA00022989"/>
    </source>
</evidence>
<dbReference type="PANTHER" id="PTHR33048">
    <property type="entry name" value="PTH11-LIKE INTEGRAL MEMBRANE PROTEIN (AFU_ORTHOLOGUE AFUA_5G11245)"/>
    <property type="match status" value="1"/>
</dbReference>
<dbReference type="OrthoDB" id="5401779at2759"/>
<evidence type="ECO:0000256" key="5">
    <source>
        <dbReference type="ARBA" id="ARBA00038359"/>
    </source>
</evidence>
<feature type="transmembrane region" description="Helical" evidence="7">
    <location>
        <begin position="66"/>
        <end position="87"/>
    </location>
</feature>
<evidence type="ECO:0000313" key="9">
    <source>
        <dbReference type="EMBL" id="CAH0043537.1"/>
    </source>
</evidence>